<evidence type="ECO:0000256" key="2">
    <source>
        <dbReference type="SAM" id="Phobius"/>
    </source>
</evidence>
<sequence>EDESLALEILAFLVTAGVGTLAGVVLTANVVRKIEETGTGIRTFITAEKFEEQASEVAKAENTLERTETKLQKVEELEAKTIEAEASGEVAAVERTTNSGRYSGELKQVDKADPDADKLAERLGGRSRVSFSSDSKGREFDTISDEYVAQAKPADFQVNKAFRDQAKATFDAAQETGRKVYYHFDGPPQPGVINKLQEYSQRYNIPLVIDTEPF</sequence>
<dbReference type="Pfam" id="PF15647">
    <property type="entry name" value="Tox-REase-3"/>
    <property type="match status" value="1"/>
</dbReference>
<keyword evidence="2" id="KW-1133">Transmembrane helix</keyword>
<reference evidence="5" key="1">
    <citation type="submission" date="2015-07" db="EMBL/GenBank/DDBJ databases">
        <title>Nocardia seriolae U-1 whole genome shotgun sequence.</title>
        <authorList>
            <person name="Imajoh M."/>
            <person name="Fukumoto Y."/>
            <person name="Sukeda M."/>
            <person name="Yamane J."/>
            <person name="Yamasaki K."/>
            <person name="Shimizu M."/>
            <person name="Ohnishi K."/>
            <person name="Oshima S."/>
        </authorList>
    </citation>
    <scope>NUCLEOTIDE SEQUENCE [LARGE SCALE GENOMIC DNA]</scope>
    <source>
        <strain evidence="5">U-1</strain>
    </source>
</reference>
<evidence type="ECO:0000259" key="3">
    <source>
        <dbReference type="Pfam" id="PF15647"/>
    </source>
</evidence>
<evidence type="ECO:0000256" key="1">
    <source>
        <dbReference type="SAM" id="Coils"/>
    </source>
</evidence>
<dbReference type="EMBL" id="BBYQ01000201">
    <property type="protein sequence ID" value="GAP33030.1"/>
    <property type="molecule type" value="Genomic_DNA"/>
</dbReference>
<evidence type="ECO:0000313" key="4">
    <source>
        <dbReference type="EMBL" id="GAP33030.1"/>
    </source>
</evidence>
<keyword evidence="5" id="KW-1185">Reference proteome</keyword>
<keyword evidence="2" id="KW-0472">Membrane</keyword>
<dbReference type="AlphaFoldDB" id="A0ABC9Z6X5"/>
<gene>
    <name evidence="4" type="ORF">NSK11_contig00201-0011</name>
</gene>
<dbReference type="InterPro" id="IPR028905">
    <property type="entry name" value="Tox-REase-3_dom"/>
</dbReference>
<keyword evidence="2" id="KW-0812">Transmembrane</keyword>
<feature type="domain" description="Tox-REase-3" evidence="3">
    <location>
        <begin position="107"/>
        <end position="199"/>
    </location>
</feature>
<organism evidence="4 5">
    <name type="scientific">Nocardia seriolae</name>
    <dbReference type="NCBI Taxonomy" id="37332"/>
    <lineage>
        <taxon>Bacteria</taxon>
        <taxon>Bacillati</taxon>
        <taxon>Actinomycetota</taxon>
        <taxon>Actinomycetes</taxon>
        <taxon>Mycobacteriales</taxon>
        <taxon>Nocardiaceae</taxon>
        <taxon>Nocardia</taxon>
    </lineage>
</organism>
<reference evidence="4 5" key="2">
    <citation type="journal article" date="2016" name="Genome Announc.">
        <title>Draft Genome Sequence of Erythromycin- and Oxytetracycline-Sensitive Nocardia seriolae Strain U-1 (NBRC 110359).</title>
        <authorList>
            <person name="Imajoh M."/>
            <person name="Sukeda M."/>
            <person name="Shimizu M."/>
            <person name="Yamane J."/>
            <person name="Ohnishi K."/>
            <person name="Oshima S."/>
        </authorList>
    </citation>
    <scope>NUCLEOTIDE SEQUENCE [LARGE SCALE GENOMIC DNA]</scope>
    <source>
        <strain evidence="4 5">U-1</strain>
    </source>
</reference>
<protein>
    <recommendedName>
        <fullName evidence="3">Tox-REase-3 domain-containing protein</fullName>
    </recommendedName>
</protein>
<accession>A0ABC9Z6X5</accession>
<dbReference type="RefSeq" id="WP_202969101.1">
    <property type="nucleotide sequence ID" value="NZ_BBYQ01000201.1"/>
</dbReference>
<dbReference type="Proteomes" id="UP000037179">
    <property type="component" value="Unassembled WGS sequence"/>
</dbReference>
<feature type="non-terminal residue" evidence="4">
    <location>
        <position position="1"/>
    </location>
</feature>
<name>A0ABC9Z6X5_9NOCA</name>
<comment type="caution">
    <text evidence="4">The sequence shown here is derived from an EMBL/GenBank/DDBJ whole genome shotgun (WGS) entry which is preliminary data.</text>
</comment>
<keyword evidence="1" id="KW-0175">Coiled coil</keyword>
<proteinExistence type="predicted"/>
<evidence type="ECO:0000313" key="5">
    <source>
        <dbReference type="Proteomes" id="UP000037179"/>
    </source>
</evidence>
<feature type="coiled-coil region" evidence="1">
    <location>
        <begin position="47"/>
        <end position="84"/>
    </location>
</feature>
<feature type="transmembrane region" description="Helical" evidence="2">
    <location>
        <begin position="6"/>
        <end position="26"/>
    </location>
</feature>